<keyword evidence="6 13" id="KW-0479">Metal-binding</keyword>
<evidence type="ECO:0000313" key="17">
    <source>
        <dbReference type="Proteomes" id="UP001175211"/>
    </source>
</evidence>
<keyword evidence="17" id="KW-1185">Reference proteome</keyword>
<evidence type="ECO:0000256" key="10">
    <source>
        <dbReference type="ARBA" id="ARBA00023049"/>
    </source>
</evidence>
<dbReference type="Pfam" id="PF02102">
    <property type="entry name" value="Peptidase_M35"/>
    <property type="match status" value="1"/>
</dbReference>
<dbReference type="GO" id="GO:0006508">
    <property type="term" value="P:proteolysis"/>
    <property type="evidence" value="ECO:0007669"/>
    <property type="project" value="UniProtKB-KW"/>
</dbReference>
<comment type="caution">
    <text evidence="16">The sequence shown here is derived from an EMBL/GenBank/DDBJ whole genome shotgun (WGS) entry which is preliminary data.</text>
</comment>
<dbReference type="RefSeq" id="XP_060321251.1">
    <property type="nucleotide sequence ID" value="XM_060465403.1"/>
</dbReference>
<dbReference type="Proteomes" id="UP001175211">
    <property type="component" value="Unassembled WGS sequence"/>
</dbReference>
<dbReference type="CDD" id="cd11008">
    <property type="entry name" value="M35_deuterolysin_like"/>
    <property type="match status" value="1"/>
</dbReference>
<feature type="active site" evidence="12">
    <location>
        <position position="312"/>
    </location>
</feature>
<evidence type="ECO:0000256" key="4">
    <source>
        <dbReference type="ARBA" id="ARBA00022670"/>
    </source>
</evidence>
<feature type="disulfide bond" evidence="14">
    <location>
        <begin position="263"/>
        <end position="282"/>
    </location>
</feature>
<comment type="similarity">
    <text evidence="2">Belongs to the peptidase M35 family.</text>
</comment>
<feature type="chain" id="PRO_5041380345" description="deuterolysin" evidence="15">
    <location>
        <begin position="17"/>
        <end position="359"/>
    </location>
</feature>
<evidence type="ECO:0000256" key="9">
    <source>
        <dbReference type="ARBA" id="ARBA00022833"/>
    </source>
</evidence>
<feature type="disulfide bond" evidence="14">
    <location>
        <begin position="189"/>
        <end position="256"/>
    </location>
</feature>
<dbReference type="GO" id="GO:0046872">
    <property type="term" value="F:metal ion binding"/>
    <property type="evidence" value="ECO:0007669"/>
    <property type="project" value="UniProtKB-KW"/>
</dbReference>
<comment type="cofactor">
    <cofactor evidence="13">
        <name>Zn(2+)</name>
        <dbReference type="ChEBI" id="CHEBI:29105"/>
    </cofactor>
    <text evidence="13">Binds 1 zinc ion per subunit.</text>
</comment>
<feature type="binding site" evidence="13">
    <location>
        <position position="311"/>
    </location>
    <ligand>
        <name>Zn(2+)</name>
        <dbReference type="ChEBI" id="CHEBI:29105"/>
        <note>catalytic</note>
    </ligand>
</feature>
<dbReference type="EMBL" id="JAUEPS010000598">
    <property type="protein sequence ID" value="KAK0430154.1"/>
    <property type="molecule type" value="Genomic_DNA"/>
</dbReference>
<keyword evidence="7 15" id="KW-0732">Signal</keyword>
<evidence type="ECO:0000313" key="16">
    <source>
        <dbReference type="EMBL" id="KAK0430154.1"/>
    </source>
</evidence>
<proteinExistence type="inferred from homology"/>
<evidence type="ECO:0000256" key="14">
    <source>
        <dbReference type="PIRSR" id="PIRSR601384-3"/>
    </source>
</evidence>
<keyword evidence="9 13" id="KW-0862">Zinc</keyword>
<comment type="catalytic activity">
    <reaction evidence="1">
        <text>Preferential cleavage of bonds with hydrophobic residues in P1'. Also 3-Asn-|-Gln-4 and 8-Gly-|-Ser-9 bonds in insulin B chain.</text>
        <dbReference type="EC" id="3.4.24.39"/>
    </reaction>
</comment>
<dbReference type="InterPro" id="IPR050414">
    <property type="entry name" value="Fungal_M35_metalloproteases"/>
</dbReference>
<feature type="signal peptide" evidence="15">
    <location>
        <begin position="1"/>
        <end position="16"/>
    </location>
</feature>
<keyword evidence="10 16" id="KW-0482">Metalloprotease</keyword>
<dbReference type="Gene3D" id="2.60.40.2970">
    <property type="match status" value="1"/>
</dbReference>
<evidence type="ECO:0000256" key="5">
    <source>
        <dbReference type="ARBA" id="ARBA00022685"/>
    </source>
</evidence>
<dbReference type="Gene3D" id="3.40.390.10">
    <property type="entry name" value="Collagenase (Catalytic Domain)"/>
    <property type="match status" value="1"/>
</dbReference>
<keyword evidence="4" id="KW-0645">Protease</keyword>
<dbReference type="GeneID" id="85348951"/>
<evidence type="ECO:0000256" key="6">
    <source>
        <dbReference type="ARBA" id="ARBA00022723"/>
    </source>
</evidence>
<reference evidence="16" key="1">
    <citation type="submission" date="2023-06" db="EMBL/GenBank/DDBJ databases">
        <authorList>
            <consortium name="Lawrence Berkeley National Laboratory"/>
            <person name="Ahrendt S."/>
            <person name="Sahu N."/>
            <person name="Indic B."/>
            <person name="Wong-Bajracharya J."/>
            <person name="Merenyi Z."/>
            <person name="Ke H.-M."/>
            <person name="Monk M."/>
            <person name="Kocsube S."/>
            <person name="Drula E."/>
            <person name="Lipzen A."/>
            <person name="Balint B."/>
            <person name="Henrissat B."/>
            <person name="Andreopoulos B."/>
            <person name="Martin F.M."/>
            <person name="Harder C.B."/>
            <person name="Rigling D."/>
            <person name="Ford K.L."/>
            <person name="Foster G.D."/>
            <person name="Pangilinan J."/>
            <person name="Papanicolaou A."/>
            <person name="Barry K."/>
            <person name="LaButti K."/>
            <person name="Viragh M."/>
            <person name="Koriabine M."/>
            <person name="Yan M."/>
            <person name="Riley R."/>
            <person name="Champramary S."/>
            <person name="Plett K.L."/>
            <person name="Tsai I.J."/>
            <person name="Slot J."/>
            <person name="Sipos G."/>
            <person name="Plett J."/>
            <person name="Nagy L.G."/>
            <person name="Grigoriev I.V."/>
        </authorList>
    </citation>
    <scope>NUCLEOTIDE SEQUENCE</scope>
    <source>
        <strain evidence="16">CCBAS 213</strain>
    </source>
</reference>
<organism evidence="16 17">
    <name type="scientific">Armillaria tabescens</name>
    <name type="common">Ringless honey mushroom</name>
    <name type="synonym">Agaricus tabescens</name>
    <dbReference type="NCBI Taxonomy" id="1929756"/>
    <lineage>
        <taxon>Eukaryota</taxon>
        <taxon>Fungi</taxon>
        <taxon>Dikarya</taxon>
        <taxon>Basidiomycota</taxon>
        <taxon>Agaricomycotina</taxon>
        <taxon>Agaricomycetes</taxon>
        <taxon>Agaricomycetidae</taxon>
        <taxon>Agaricales</taxon>
        <taxon>Marasmiineae</taxon>
        <taxon>Physalacriaceae</taxon>
        <taxon>Desarmillaria</taxon>
    </lineage>
</organism>
<dbReference type="AlphaFoldDB" id="A0AA39IUU5"/>
<evidence type="ECO:0000256" key="12">
    <source>
        <dbReference type="PIRSR" id="PIRSR601384-1"/>
    </source>
</evidence>
<dbReference type="GO" id="GO:0004222">
    <property type="term" value="F:metalloendopeptidase activity"/>
    <property type="evidence" value="ECO:0007669"/>
    <property type="project" value="InterPro"/>
</dbReference>
<feature type="binding site" evidence="13">
    <location>
        <position position="315"/>
    </location>
    <ligand>
        <name>Zn(2+)</name>
        <dbReference type="ChEBI" id="CHEBI:29105"/>
        <note>catalytic</note>
    </ligand>
</feature>
<dbReference type="PANTHER" id="PTHR37016:SF3">
    <property type="entry name" value="NEUTRAL PROTEASE 2-RELATED"/>
    <property type="match status" value="1"/>
</dbReference>
<accession>A0AA39IUU5</accession>
<sequence>MLTSFITLALTLSAFASPYKRDTILSVSLSGPASDVTSIDDLKFTATVANTGSESVKILKYGTILDDMLPTQSFTVTKDGDTVNFTGIKISVSLKGTNDSVFAVIPPGQSVTAEHNLSALFDFASAGPGTFTFTPMTSFYITSPEARVTDAASLDKVSISSSSVDVNISGDLTKRDLFPVLNTRAVDICTNSSKAHIIDASYTGSKALASAASSYIAANGTNSLYNSYFGTSPTSTVRAVFDRVANESSNTRTMDCTDPISACQTQGIAAYTALLIGNIFFCNLFFTLASTPRLCSGTVDGTYTTDGLMLHELTHATSATIDVTYGCAKDRALLPVEQAVNADNYNCFANAVYKATMCS</sequence>
<gene>
    <name evidence="16" type="ORF">EV420DRAFT_1030959</name>
</gene>
<evidence type="ECO:0000256" key="2">
    <source>
        <dbReference type="ARBA" id="ARBA00010279"/>
    </source>
</evidence>
<evidence type="ECO:0000256" key="11">
    <source>
        <dbReference type="ARBA" id="ARBA00023145"/>
    </source>
</evidence>
<protein>
    <recommendedName>
        <fullName evidence="3">deuterolysin</fullName>
        <ecNumber evidence="3">3.4.24.39</ecNumber>
    </recommendedName>
</protein>
<keyword evidence="11" id="KW-0865">Zymogen</keyword>
<keyword evidence="5" id="KW-0165">Cleavage on pair of basic residues</keyword>
<evidence type="ECO:0000256" key="1">
    <source>
        <dbReference type="ARBA" id="ARBA00001187"/>
    </source>
</evidence>
<evidence type="ECO:0000256" key="3">
    <source>
        <dbReference type="ARBA" id="ARBA00012431"/>
    </source>
</evidence>
<feature type="binding site" evidence="13">
    <location>
        <position position="322"/>
    </location>
    <ligand>
        <name>Zn(2+)</name>
        <dbReference type="ChEBI" id="CHEBI:29105"/>
        <note>catalytic</note>
    </ligand>
</feature>
<dbReference type="EC" id="3.4.24.39" evidence="3"/>
<keyword evidence="8" id="KW-0378">Hydrolase</keyword>
<evidence type="ECO:0000256" key="15">
    <source>
        <dbReference type="SAM" id="SignalP"/>
    </source>
</evidence>
<evidence type="ECO:0000256" key="13">
    <source>
        <dbReference type="PIRSR" id="PIRSR601384-2"/>
    </source>
</evidence>
<dbReference type="SUPFAM" id="SSF55486">
    <property type="entry name" value="Metalloproteases ('zincins'), catalytic domain"/>
    <property type="match status" value="1"/>
</dbReference>
<dbReference type="PANTHER" id="PTHR37016">
    <property type="match status" value="1"/>
</dbReference>
<evidence type="ECO:0000256" key="8">
    <source>
        <dbReference type="ARBA" id="ARBA00022801"/>
    </source>
</evidence>
<dbReference type="InterPro" id="IPR024079">
    <property type="entry name" value="MetalloPept_cat_dom_sf"/>
</dbReference>
<name>A0AA39IUU5_ARMTA</name>
<evidence type="ECO:0000256" key="7">
    <source>
        <dbReference type="ARBA" id="ARBA00022729"/>
    </source>
</evidence>
<dbReference type="InterPro" id="IPR001384">
    <property type="entry name" value="Peptidase_M35"/>
</dbReference>